<organism evidence="1 2">
    <name type="scientific">Neokomagataea tanensis</name>
    <dbReference type="NCBI Taxonomy" id="661191"/>
    <lineage>
        <taxon>Bacteria</taxon>
        <taxon>Pseudomonadati</taxon>
        <taxon>Pseudomonadota</taxon>
        <taxon>Alphaproteobacteria</taxon>
        <taxon>Acetobacterales</taxon>
        <taxon>Acetobacteraceae</taxon>
        <taxon>Neokomagataea</taxon>
    </lineage>
</organism>
<geneLocation type="plasmid" evidence="1">
    <name>unnamed1</name>
</geneLocation>
<name>A0A4Y6VCB2_9PROT</name>
<keyword evidence="2" id="KW-1185">Reference proteome</keyword>
<keyword evidence="1" id="KW-0614">Plasmid</keyword>
<dbReference type="KEGG" id="ntn:D5366_11395"/>
<reference evidence="1 2" key="1">
    <citation type="submission" date="2018-09" db="EMBL/GenBank/DDBJ databases">
        <title>The complete genome sequence of Neokomagataea tanensis NBRC 106556(T).</title>
        <authorList>
            <person name="Chua K.-O."/>
            <person name="See-Too W.-S."/>
            <person name="Hong K.-W."/>
            <person name="Yin W.-F."/>
            <person name="Chan K.-G."/>
        </authorList>
    </citation>
    <scope>NUCLEOTIDE SEQUENCE [LARGE SCALE GENOMIC DNA]</scope>
    <source>
        <strain evidence="2">AH13 \ NBRC 106556</strain>
        <plasmid evidence="1 2">unnamed1</plasmid>
    </source>
</reference>
<accession>A0A4Y6VCB2</accession>
<evidence type="ECO:0000313" key="2">
    <source>
        <dbReference type="Proteomes" id="UP000317214"/>
    </source>
</evidence>
<gene>
    <name evidence="1" type="ORF">D5366_11395</name>
</gene>
<dbReference type="EMBL" id="CP032486">
    <property type="protein sequence ID" value="QDH26025.1"/>
    <property type="molecule type" value="Genomic_DNA"/>
</dbReference>
<sequence length="80" mass="9550">MSVIRKAFQKRTYQSKTNYSTNSSKFIKKQIIKIIIQNEIKVVLFIKNHSNHNITSNFQCRIIIIAHYFNFIEAIMHIIH</sequence>
<dbReference type="AlphaFoldDB" id="A0A4Y6VCB2"/>
<dbReference type="Proteomes" id="UP000317214">
    <property type="component" value="Plasmid unnamed1"/>
</dbReference>
<proteinExistence type="predicted"/>
<evidence type="ECO:0000313" key="1">
    <source>
        <dbReference type="EMBL" id="QDH26025.1"/>
    </source>
</evidence>
<protein>
    <submittedName>
        <fullName evidence="1">Uncharacterized protein</fullName>
    </submittedName>
</protein>